<evidence type="ECO:0000256" key="6">
    <source>
        <dbReference type="RuleBase" id="RU003797"/>
    </source>
</evidence>
<comment type="similarity">
    <text evidence="6">Belongs to the UPF0758 family.</text>
</comment>
<evidence type="ECO:0000256" key="4">
    <source>
        <dbReference type="ARBA" id="ARBA00022833"/>
    </source>
</evidence>
<sequence>MSREAHSEEPFVRYQVPINQWDEADRPREKLMRRGPSALSDAELIALIFGSGTRTKHGPISAVQLGQALLRAYGSLYALAQRDLRELTRVAGVGPAKAVQLVAAFEIGRRVEAQRPGQRIQVRTPDDVVACYGPLLRDLKREVFKVVLLNAANYIIADYTISEGGLAASIVEPRAVFQRAILDNAAGIICLHNHPSGNPEPSPEDIRITRQLAEAGRLLGIPVHDHIIIAGTTYTSLAERGVL</sequence>
<protein>
    <submittedName>
        <fullName evidence="8">DNA replication and repair protein RadC</fullName>
    </submittedName>
</protein>
<dbReference type="PANTHER" id="PTHR30471">
    <property type="entry name" value="DNA REPAIR PROTEIN RADC"/>
    <property type="match status" value="1"/>
</dbReference>
<keyword evidence="1" id="KW-0645">Protease</keyword>
<evidence type="ECO:0000313" key="9">
    <source>
        <dbReference type="Proteomes" id="UP000185812"/>
    </source>
</evidence>
<name>A0A1M6UM90_9BACT</name>
<evidence type="ECO:0000256" key="1">
    <source>
        <dbReference type="ARBA" id="ARBA00022670"/>
    </source>
</evidence>
<proteinExistence type="inferred from homology"/>
<dbReference type="PANTHER" id="PTHR30471:SF3">
    <property type="entry name" value="UPF0758 PROTEIN YEES-RELATED"/>
    <property type="match status" value="1"/>
</dbReference>
<reference evidence="9" key="1">
    <citation type="submission" date="2016-11" db="EMBL/GenBank/DDBJ databases">
        <authorList>
            <person name="Varghese N."/>
            <person name="Submissions S."/>
        </authorList>
    </citation>
    <scope>NUCLEOTIDE SEQUENCE [LARGE SCALE GENOMIC DNA]</scope>
    <source>
        <strain evidence="9">DSM 22212</strain>
    </source>
</reference>
<gene>
    <name evidence="8" type="ORF">SAMN04488087_1770</name>
</gene>
<keyword evidence="9" id="KW-1185">Reference proteome</keyword>
<keyword evidence="5" id="KW-0482">Metalloprotease</keyword>
<evidence type="ECO:0000256" key="2">
    <source>
        <dbReference type="ARBA" id="ARBA00022723"/>
    </source>
</evidence>
<dbReference type="OrthoDB" id="9804482at2"/>
<dbReference type="Gene3D" id="1.10.150.20">
    <property type="entry name" value="5' to 3' exonuclease, C-terminal subdomain"/>
    <property type="match status" value="1"/>
</dbReference>
<dbReference type="NCBIfam" id="NF000642">
    <property type="entry name" value="PRK00024.1"/>
    <property type="match status" value="1"/>
</dbReference>
<accession>A0A1M6UM90</accession>
<keyword evidence="2" id="KW-0479">Metal-binding</keyword>
<dbReference type="InterPro" id="IPR010994">
    <property type="entry name" value="RuvA_2-like"/>
</dbReference>
<dbReference type="Proteomes" id="UP000185812">
    <property type="component" value="Unassembled WGS sequence"/>
</dbReference>
<dbReference type="PROSITE" id="PS01302">
    <property type="entry name" value="UPF0758"/>
    <property type="match status" value="1"/>
</dbReference>
<dbReference type="EMBL" id="FRAU01000005">
    <property type="protein sequence ID" value="SHK70238.1"/>
    <property type="molecule type" value="Genomic_DNA"/>
</dbReference>
<dbReference type="RefSeq" id="WP_072715602.1">
    <property type="nucleotide sequence ID" value="NZ_FRAU01000005.1"/>
</dbReference>
<dbReference type="InterPro" id="IPR001405">
    <property type="entry name" value="UPF0758"/>
</dbReference>
<dbReference type="STRING" id="633813.SAMN04488087_1770"/>
<feature type="domain" description="MPN" evidence="7">
    <location>
        <begin position="121"/>
        <end position="243"/>
    </location>
</feature>
<dbReference type="CDD" id="cd08071">
    <property type="entry name" value="MPN_DUF2466"/>
    <property type="match status" value="1"/>
</dbReference>
<dbReference type="NCBIfam" id="TIGR00608">
    <property type="entry name" value="radc"/>
    <property type="match status" value="1"/>
</dbReference>
<evidence type="ECO:0000256" key="5">
    <source>
        <dbReference type="ARBA" id="ARBA00023049"/>
    </source>
</evidence>
<organism evidence="8 9">
    <name type="scientific">Rhodothermus profundi</name>
    <dbReference type="NCBI Taxonomy" id="633813"/>
    <lineage>
        <taxon>Bacteria</taxon>
        <taxon>Pseudomonadati</taxon>
        <taxon>Rhodothermota</taxon>
        <taxon>Rhodothermia</taxon>
        <taxon>Rhodothermales</taxon>
        <taxon>Rhodothermaceae</taxon>
        <taxon>Rhodothermus</taxon>
    </lineage>
</organism>
<dbReference type="InterPro" id="IPR020891">
    <property type="entry name" value="UPF0758_CS"/>
</dbReference>
<dbReference type="InterPro" id="IPR037518">
    <property type="entry name" value="MPN"/>
</dbReference>
<dbReference type="AlphaFoldDB" id="A0A1M6UM90"/>
<dbReference type="Pfam" id="PF20582">
    <property type="entry name" value="UPF0758_N"/>
    <property type="match status" value="1"/>
</dbReference>
<evidence type="ECO:0000256" key="3">
    <source>
        <dbReference type="ARBA" id="ARBA00022801"/>
    </source>
</evidence>
<dbReference type="GO" id="GO:0006508">
    <property type="term" value="P:proteolysis"/>
    <property type="evidence" value="ECO:0007669"/>
    <property type="project" value="UniProtKB-KW"/>
</dbReference>
<evidence type="ECO:0000313" key="8">
    <source>
        <dbReference type="EMBL" id="SHK70238.1"/>
    </source>
</evidence>
<dbReference type="InterPro" id="IPR046778">
    <property type="entry name" value="UPF0758_N"/>
</dbReference>
<dbReference type="PROSITE" id="PS50249">
    <property type="entry name" value="MPN"/>
    <property type="match status" value="1"/>
</dbReference>
<dbReference type="SUPFAM" id="SSF47781">
    <property type="entry name" value="RuvA domain 2-like"/>
    <property type="match status" value="1"/>
</dbReference>
<dbReference type="Gene3D" id="3.40.140.10">
    <property type="entry name" value="Cytidine Deaminase, domain 2"/>
    <property type="match status" value="1"/>
</dbReference>
<dbReference type="GO" id="GO:0008237">
    <property type="term" value="F:metallopeptidase activity"/>
    <property type="evidence" value="ECO:0007669"/>
    <property type="project" value="UniProtKB-KW"/>
</dbReference>
<dbReference type="GO" id="GO:0046872">
    <property type="term" value="F:metal ion binding"/>
    <property type="evidence" value="ECO:0007669"/>
    <property type="project" value="UniProtKB-KW"/>
</dbReference>
<evidence type="ECO:0000259" key="7">
    <source>
        <dbReference type="PROSITE" id="PS50249"/>
    </source>
</evidence>
<keyword evidence="3" id="KW-0378">Hydrolase</keyword>
<dbReference type="Pfam" id="PF04002">
    <property type="entry name" value="RadC"/>
    <property type="match status" value="1"/>
</dbReference>
<dbReference type="InterPro" id="IPR025657">
    <property type="entry name" value="RadC_JAB"/>
</dbReference>
<keyword evidence="4" id="KW-0862">Zinc</keyword>